<keyword evidence="8" id="KW-0238">DNA-binding</keyword>
<reference evidence="12" key="1">
    <citation type="submission" date="2021-03" db="EMBL/GenBank/DDBJ databases">
        <title>Plesiomonas shigelloides zfcc0051, isolated from zebrafish feces.</title>
        <authorList>
            <person name="Vanderhoek Z."/>
            <person name="Gaulke C."/>
        </authorList>
    </citation>
    <scope>NUCLEOTIDE SEQUENCE</scope>
    <source>
        <strain evidence="12">Zfcc0051</strain>
    </source>
</reference>
<dbReference type="FunFam" id="1.10.10.60:FF:000112">
    <property type="entry name" value="TyrR family transcriptional regulator"/>
    <property type="match status" value="1"/>
</dbReference>
<keyword evidence="10" id="KW-0804">Transcription</keyword>
<dbReference type="Gene3D" id="3.40.50.300">
    <property type="entry name" value="P-loop containing nucleotide triphosphate hydrolases"/>
    <property type="match status" value="1"/>
</dbReference>
<evidence type="ECO:0000256" key="8">
    <source>
        <dbReference type="ARBA" id="ARBA00023125"/>
    </source>
</evidence>
<evidence type="ECO:0000256" key="7">
    <source>
        <dbReference type="ARBA" id="ARBA00023015"/>
    </source>
</evidence>
<dbReference type="SUPFAM" id="SSF55021">
    <property type="entry name" value="ACT-like"/>
    <property type="match status" value="1"/>
</dbReference>
<dbReference type="SMART" id="SM00382">
    <property type="entry name" value="AAA"/>
    <property type="match status" value="1"/>
</dbReference>
<dbReference type="InterPro" id="IPR002912">
    <property type="entry name" value="ACT_dom"/>
</dbReference>
<dbReference type="Pfam" id="PF00158">
    <property type="entry name" value="Sigma54_activat"/>
    <property type="match status" value="1"/>
</dbReference>
<dbReference type="InterPro" id="IPR003593">
    <property type="entry name" value="AAA+_ATPase"/>
</dbReference>
<proteinExistence type="predicted"/>
<keyword evidence="6" id="KW-0067">ATP-binding</keyword>
<dbReference type="Proteomes" id="UP000664658">
    <property type="component" value="Unassembled WGS sequence"/>
</dbReference>
<dbReference type="EMBL" id="JAFNAA010000008">
    <property type="protein sequence ID" value="MBO1108295.1"/>
    <property type="molecule type" value="Genomic_DNA"/>
</dbReference>
<protein>
    <recommendedName>
        <fullName evidence="11">HTH-type transcriptional regulatory protein TyrR</fullName>
    </recommendedName>
</protein>
<evidence type="ECO:0000256" key="9">
    <source>
        <dbReference type="ARBA" id="ARBA00023159"/>
    </source>
</evidence>
<keyword evidence="9" id="KW-0010">Activator</keyword>
<dbReference type="Pfam" id="PF18024">
    <property type="entry name" value="HTH_50"/>
    <property type="match status" value="1"/>
</dbReference>
<evidence type="ECO:0000256" key="3">
    <source>
        <dbReference type="ARBA" id="ARBA00022491"/>
    </source>
</evidence>
<dbReference type="PROSITE" id="PS50112">
    <property type="entry name" value="PAS"/>
    <property type="match status" value="1"/>
</dbReference>
<dbReference type="Pfam" id="PF01842">
    <property type="entry name" value="ACT"/>
    <property type="match status" value="1"/>
</dbReference>
<dbReference type="Pfam" id="PF00989">
    <property type="entry name" value="PAS"/>
    <property type="match status" value="1"/>
</dbReference>
<dbReference type="Gene3D" id="1.10.10.60">
    <property type="entry name" value="Homeodomain-like"/>
    <property type="match status" value="1"/>
</dbReference>
<keyword evidence="7" id="KW-0805">Transcription regulation</keyword>
<evidence type="ECO:0000256" key="4">
    <source>
        <dbReference type="ARBA" id="ARBA00022741"/>
    </source>
</evidence>
<gene>
    <name evidence="12" type="primary">tyrR</name>
    <name evidence="12" type="ORF">J2R62_08685</name>
</gene>
<dbReference type="NCBIfam" id="NF008085">
    <property type="entry name" value="PRK10820.1"/>
    <property type="match status" value="1"/>
</dbReference>
<dbReference type="GO" id="GO:0003677">
    <property type="term" value="F:DNA binding"/>
    <property type="evidence" value="ECO:0007669"/>
    <property type="project" value="UniProtKB-KW"/>
</dbReference>
<evidence type="ECO:0000256" key="10">
    <source>
        <dbReference type="ARBA" id="ARBA00023163"/>
    </source>
</evidence>
<dbReference type="InterPro" id="IPR027417">
    <property type="entry name" value="P-loop_NTPase"/>
</dbReference>
<dbReference type="AlphaFoldDB" id="A0A1A9AVJ1"/>
<comment type="caution">
    <text evidence="12">The sequence shown here is derived from an EMBL/GenBank/DDBJ whole genome shotgun (WGS) entry which is preliminary data.</text>
</comment>
<keyword evidence="4" id="KW-0547">Nucleotide-binding</keyword>
<name>A0A1A9AVJ1_PLESH</name>
<dbReference type="NCBIfam" id="TIGR04381">
    <property type="entry name" value="HTH_TypR"/>
    <property type="match status" value="1"/>
</dbReference>
<dbReference type="CDD" id="cd00130">
    <property type="entry name" value="PAS"/>
    <property type="match status" value="1"/>
</dbReference>
<dbReference type="Gene3D" id="1.10.8.60">
    <property type="match status" value="1"/>
</dbReference>
<dbReference type="InterPro" id="IPR013767">
    <property type="entry name" value="PAS_fold"/>
</dbReference>
<dbReference type="SUPFAM" id="SSF55785">
    <property type="entry name" value="PYP-like sensor domain (PAS domain)"/>
    <property type="match status" value="1"/>
</dbReference>
<accession>A0A1A9AVJ1</accession>
<dbReference type="InterPro" id="IPR000014">
    <property type="entry name" value="PAS"/>
</dbReference>
<dbReference type="PROSITE" id="PS00688">
    <property type="entry name" value="SIGMA54_INTERACT_3"/>
    <property type="match status" value="1"/>
</dbReference>
<dbReference type="GeneID" id="69706039"/>
<dbReference type="SUPFAM" id="SSF46689">
    <property type="entry name" value="Homeodomain-like"/>
    <property type="match status" value="1"/>
</dbReference>
<dbReference type="InterPro" id="IPR002078">
    <property type="entry name" value="Sigma_54_int"/>
</dbReference>
<dbReference type="Pfam" id="PF25601">
    <property type="entry name" value="AAA_lid_14"/>
    <property type="match status" value="1"/>
</dbReference>
<dbReference type="PROSITE" id="PS00676">
    <property type="entry name" value="SIGMA54_INTERACT_2"/>
    <property type="match status" value="1"/>
</dbReference>
<dbReference type="InterPro" id="IPR058031">
    <property type="entry name" value="AAA_lid_NorR"/>
</dbReference>
<evidence type="ECO:0000256" key="2">
    <source>
        <dbReference type="ARBA" id="ARBA00022490"/>
    </source>
</evidence>
<keyword evidence="2" id="KW-0963">Cytoplasm</keyword>
<dbReference type="PROSITE" id="PS50045">
    <property type="entry name" value="SIGMA54_INTERACT_4"/>
    <property type="match status" value="1"/>
</dbReference>
<dbReference type="KEGG" id="pshi:SAMEA2665130_1181"/>
<dbReference type="RefSeq" id="WP_010861879.1">
    <property type="nucleotide sequence ID" value="NZ_CP027852.1"/>
</dbReference>
<keyword evidence="3" id="KW-0678">Repressor</keyword>
<keyword evidence="5" id="KW-0058">Aromatic hydrocarbons catabolism</keyword>
<dbReference type="PANTHER" id="PTHR32071">
    <property type="entry name" value="TRANSCRIPTIONAL REGULATORY PROTEIN"/>
    <property type="match status" value="1"/>
</dbReference>
<dbReference type="InterPro" id="IPR030828">
    <property type="entry name" value="HTH_TyrR"/>
</dbReference>
<dbReference type="PROSITE" id="PS00675">
    <property type="entry name" value="SIGMA54_INTERACT_1"/>
    <property type="match status" value="1"/>
</dbReference>
<dbReference type="GO" id="GO:0005524">
    <property type="term" value="F:ATP binding"/>
    <property type="evidence" value="ECO:0007669"/>
    <property type="project" value="UniProtKB-KW"/>
</dbReference>
<organism evidence="12 13">
    <name type="scientific">Plesiomonas shigelloides</name>
    <name type="common">Aeromonas shigelloides</name>
    <dbReference type="NCBI Taxonomy" id="703"/>
    <lineage>
        <taxon>Bacteria</taxon>
        <taxon>Pseudomonadati</taxon>
        <taxon>Pseudomonadota</taxon>
        <taxon>Gammaproteobacteria</taxon>
        <taxon>Enterobacterales</taxon>
        <taxon>Enterobacteriaceae</taxon>
        <taxon>Plesiomonas</taxon>
    </lineage>
</organism>
<dbReference type="SUPFAM" id="SSF52540">
    <property type="entry name" value="P-loop containing nucleoside triphosphate hydrolases"/>
    <property type="match status" value="1"/>
</dbReference>
<dbReference type="InterPro" id="IPR009057">
    <property type="entry name" value="Homeodomain-like_sf"/>
</dbReference>
<sequence length="522" mass="59078">MRLEVFCEDRVGLTRELLDLLVGRDIDLRGIEIDTGGRIYLSFPEIDFESFRSLMTEIRRIPGITDVRKVRFMPVEREHTELKALVQALPDPVFSVDLRGKIDLVNQAALALFSMSEEQLLEETIQNLLSGFNFHRWLEDEQHAEAVSQRIVVRGQDYLMDLTPVYITHTADEGKPLLAGAVVMLRSAAKLGRQLQMHNVHDDSVFGHILAESPKMKQVVAQAKKLAMLDAPLLIEGETGTGKEMLARACHLRSHRGALPFLGLNCAALPDNVAESELFGHAPGAYPGVTESKKGFFEQANGGTVFLDEIGEMSSQMQTKLLRFLNDGTFRRVGEDHEVKVDVRVICSTQKNLLELVHKGIFREDLYYRLNVLTLTVPPLRERQQDIPELANLFITRIADEMGIERPMLVPELMPFLCHYGWPGNVRQLRNAIYRALSQLEGNVLTPQDIELPEFETEISLGDDQLDGSLDEITKRFERSVLTRLYRSYPSTRKLARRLGVSHTAIANKLREYGLGKQHSEQ</sequence>
<comment type="subcellular location">
    <subcellularLocation>
        <location evidence="1">Cytoplasm</location>
    </subcellularLocation>
</comment>
<dbReference type="InterPro" id="IPR045865">
    <property type="entry name" value="ACT-like_dom_sf"/>
</dbReference>
<dbReference type="InterPro" id="IPR025943">
    <property type="entry name" value="Sigma_54_int_dom_ATP-bd_2"/>
</dbReference>
<dbReference type="CDD" id="cd04877">
    <property type="entry name" value="ACT_TyrR"/>
    <property type="match status" value="1"/>
</dbReference>
<evidence type="ECO:0000313" key="12">
    <source>
        <dbReference type="EMBL" id="MBO1108295.1"/>
    </source>
</evidence>
<dbReference type="GO" id="GO:0005737">
    <property type="term" value="C:cytoplasm"/>
    <property type="evidence" value="ECO:0007669"/>
    <property type="project" value="UniProtKB-SubCell"/>
</dbReference>
<dbReference type="FunFam" id="3.40.50.300:FF:000006">
    <property type="entry name" value="DNA-binding transcriptional regulator NtrC"/>
    <property type="match status" value="1"/>
</dbReference>
<dbReference type="InterPro" id="IPR025662">
    <property type="entry name" value="Sigma_54_int_dom_ATP-bd_1"/>
</dbReference>
<dbReference type="InterPro" id="IPR025944">
    <property type="entry name" value="Sigma_54_int_dom_CS"/>
</dbReference>
<dbReference type="PANTHER" id="PTHR32071:SF3">
    <property type="entry name" value="HTH-TYPE TRANSCRIPTIONAL REGULATORY PROTEIN TYRR"/>
    <property type="match status" value="1"/>
</dbReference>
<evidence type="ECO:0000256" key="6">
    <source>
        <dbReference type="ARBA" id="ARBA00022840"/>
    </source>
</evidence>
<evidence type="ECO:0000313" key="13">
    <source>
        <dbReference type="Proteomes" id="UP000664658"/>
    </source>
</evidence>
<dbReference type="Gene3D" id="3.30.450.20">
    <property type="entry name" value="PAS domain"/>
    <property type="match status" value="1"/>
</dbReference>
<evidence type="ECO:0000256" key="1">
    <source>
        <dbReference type="ARBA" id="ARBA00004496"/>
    </source>
</evidence>
<dbReference type="PROSITE" id="PS51671">
    <property type="entry name" value="ACT"/>
    <property type="match status" value="1"/>
</dbReference>
<dbReference type="SMART" id="SM00091">
    <property type="entry name" value="PAS"/>
    <property type="match status" value="1"/>
</dbReference>
<dbReference type="CDD" id="cd00009">
    <property type="entry name" value="AAA"/>
    <property type="match status" value="1"/>
</dbReference>
<dbReference type="GO" id="GO:0006355">
    <property type="term" value="P:regulation of DNA-templated transcription"/>
    <property type="evidence" value="ECO:0007669"/>
    <property type="project" value="InterPro"/>
</dbReference>
<dbReference type="InterPro" id="IPR035965">
    <property type="entry name" value="PAS-like_dom_sf"/>
</dbReference>
<dbReference type="Gene3D" id="3.30.70.260">
    <property type="match status" value="1"/>
</dbReference>
<evidence type="ECO:0000256" key="5">
    <source>
        <dbReference type="ARBA" id="ARBA00022797"/>
    </source>
</evidence>
<evidence type="ECO:0000256" key="11">
    <source>
        <dbReference type="ARBA" id="ARBA00029500"/>
    </source>
</evidence>